<evidence type="ECO:0000259" key="13">
    <source>
        <dbReference type="Pfam" id="PF00593"/>
    </source>
</evidence>
<keyword evidence="4" id="KW-0410">Iron transport</keyword>
<keyword evidence="5 12" id="KW-0812">Transmembrane</keyword>
<dbReference type="PROSITE" id="PS52016">
    <property type="entry name" value="TONB_DEPENDENT_REC_3"/>
    <property type="match status" value="1"/>
</dbReference>
<dbReference type="Proteomes" id="UP000254716">
    <property type="component" value="Unassembled WGS sequence"/>
</dbReference>
<sequence>MAPKWQVLDKRLLLTAALFRTDIENEVEQNDDGTYSQYGKKRVEGYEISVAGNITPAWQMIGGYTQQKATIKNGKDVAQDGSSSLPYTRNTPSPYGASIRQPMIFLLVRAHGISAVCHKGSDGAVGTPAFTEGYWVADAKLGYRVNRNLDFQLNVYNLFDTDYVASINKSGYRYHPGEPRTFLLTANMHF</sequence>
<dbReference type="Gene3D" id="2.40.170.20">
    <property type="entry name" value="TonB-dependent receptor, beta-barrel domain"/>
    <property type="match status" value="1"/>
</dbReference>
<comment type="similarity">
    <text evidence="12">Belongs to the TonB-dependent receptor family.</text>
</comment>
<accession>A0A376W3X3</accession>
<dbReference type="SUPFAM" id="SSF56935">
    <property type="entry name" value="Porins"/>
    <property type="match status" value="1"/>
</dbReference>
<keyword evidence="3 12" id="KW-1134">Transmembrane beta strand</keyword>
<feature type="domain" description="TonB-dependent receptor-like beta-barrel" evidence="13">
    <location>
        <begin position="8"/>
        <end position="158"/>
    </location>
</feature>
<keyword evidence="10 12" id="KW-0472">Membrane</keyword>
<keyword evidence="2 12" id="KW-0813">Transport</keyword>
<evidence type="ECO:0000313" key="15">
    <source>
        <dbReference type="Proteomes" id="UP000254716"/>
    </source>
</evidence>
<evidence type="ECO:0000256" key="2">
    <source>
        <dbReference type="ARBA" id="ARBA00022448"/>
    </source>
</evidence>
<evidence type="ECO:0000256" key="11">
    <source>
        <dbReference type="ARBA" id="ARBA00023237"/>
    </source>
</evidence>
<organism evidence="14 15">
    <name type="scientific">Escherichia coli</name>
    <dbReference type="NCBI Taxonomy" id="562"/>
    <lineage>
        <taxon>Bacteria</taxon>
        <taxon>Pseudomonadati</taxon>
        <taxon>Pseudomonadota</taxon>
        <taxon>Gammaproteobacteria</taxon>
        <taxon>Enterobacterales</taxon>
        <taxon>Enterobacteriaceae</taxon>
        <taxon>Escherichia</taxon>
    </lineage>
</organism>
<evidence type="ECO:0000256" key="9">
    <source>
        <dbReference type="ARBA" id="ARBA00023077"/>
    </source>
</evidence>
<evidence type="ECO:0000256" key="1">
    <source>
        <dbReference type="ARBA" id="ARBA00004571"/>
    </source>
</evidence>
<keyword evidence="7" id="KW-0408">Iron</keyword>
<proteinExistence type="inferred from homology"/>
<dbReference type="InterPro" id="IPR036942">
    <property type="entry name" value="Beta-barrel_TonB_sf"/>
</dbReference>
<keyword evidence="14" id="KW-0675">Receptor</keyword>
<protein>
    <submittedName>
        <fullName evidence="14">TonB-dependent receptor Fiu</fullName>
    </submittedName>
</protein>
<evidence type="ECO:0000256" key="8">
    <source>
        <dbReference type="ARBA" id="ARBA00023065"/>
    </source>
</evidence>
<evidence type="ECO:0000256" key="12">
    <source>
        <dbReference type="PROSITE-ProRule" id="PRU01360"/>
    </source>
</evidence>
<evidence type="ECO:0000313" key="14">
    <source>
        <dbReference type="EMBL" id="STJ17528.1"/>
    </source>
</evidence>
<evidence type="ECO:0000256" key="3">
    <source>
        <dbReference type="ARBA" id="ARBA00022452"/>
    </source>
</evidence>
<dbReference type="GO" id="GO:0015344">
    <property type="term" value="F:siderophore uptake transmembrane transporter activity"/>
    <property type="evidence" value="ECO:0007669"/>
    <property type="project" value="TreeGrafter"/>
</dbReference>
<dbReference type="Pfam" id="PF00593">
    <property type="entry name" value="TonB_dep_Rec_b-barrel"/>
    <property type="match status" value="1"/>
</dbReference>
<keyword evidence="6" id="KW-0732">Signal</keyword>
<comment type="subcellular location">
    <subcellularLocation>
        <location evidence="1 12">Cell outer membrane</location>
        <topology evidence="1 12">Multi-pass membrane protein</topology>
    </subcellularLocation>
</comment>
<keyword evidence="8" id="KW-0406">Ion transport</keyword>
<name>A0A376W3X3_ECOLX</name>
<dbReference type="PANTHER" id="PTHR32552">
    <property type="entry name" value="FERRICHROME IRON RECEPTOR-RELATED"/>
    <property type="match status" value="1"/>
</dbReference>
<evidence type="ECO:0000256" key="4">
    <source>
        <dbReference type="ARBA" id="ARBA00022496"/>
    </source>
</evidence>
<keyword evidence="11 12" id="KW-0998">Cell outer membrane</keyword>
<evidence type="ECO:0000256" key="5">
    <source>
        <dbReference type="ARBA" id="ARBA00022692"/>
    </source>
</evidence>
<evidence type="ECO:0000256" key="7">
    <source>
        <dbReference type="ARBA" id="ARBA00023004"/>
    </source>
</evidence>
<dbReference type="InterPro" id="IPR000531">
    <property type="entry name" value="Beta-barrel_TonB"/>
</dbReference>
<dbReference type="PANTHER" id="PTHR32552:SF89">
    <property type="entry name" value="CATECHOLATE SIDEROPHORE RECEPTOR FIU"/>
    <property type="match status" value="1"/>
</dbReference>
<dbReference type="EMBL" id="UGCV01000008">
    <property type="protein sequence ID" value="STJ17528.1"/>
    <property type="molecule type" value="Genomic_DNA"/>
</dbReference>
<keyword evidence="9" id="KW-0798">TonB box</keyword>
<gene>
    <name evidence="14" type="primary">fiu_1_1</name>
    <name evidence="14" type="ORF">NCTC9081_02966</name>
</gene>
<evidence type="ECO:0000256" key="6">
    <source>
        <dbReference type="ARBA" id="ARBA00022729"/>
    </source>
</evidence>
<dbReference type="GO" id="GO:0009279">
    <property type="term" value="C:cell outer membrane"/>
    <property type="evidence" value="ECO:0007669"/>
    <property type="project" value="UniProtKB-SubCell"/>
</dbReference>
<dbReference type="InterPro" id="IPR039426">
    <property type="entry name" value="TonB-dep_rcpt-like"/>
</dbReference>
<evidence type="ECO:0000256" key="10">
    <source>
        <dbReference type="ARBA" id="ARBA00023136"/>
    </source>
</evidence>
<reference evidence="14 15" key="1">
    <citation type="submission" date="2018-06" db="EMBL/GenBank/DDBJ databases">
        <authorList>
            <consortium name="Pathogen Informatics"/>
            <person name="Doyle S."/>
        </authorList>
    </citation>
    <scope>NUCLEOTIDE SEQUENCE [LARGE SCALE GENOMIC DNA]</scope>
    <source>
        <strain evidence="14 15">NCTC9081</strain>
    </source>
</reference>
<dbReference type="AlphaFoldDB" id="A0A376W3X3"/>